<organism evidence="2 3">
    <name type="scientific">Siminovitchia sediminis</name>
    <dbReference type="NCBI Taxonomy" id="1274353"/>
    <lineage>
        <taxon>Bacteria</taxon>
        <taxon>Bacillati</taxon>
        <taxon>Bacillota</taxon>
        <taxon>Bacilli</taxon>
        <taxon>Bacillales</taxon>
        <taxon>Bacillaceae</taxon>
        <taxon>Siminovitchia</taxon>
    </lineage>
</organism>
<dbReference type="Pfam" id="PF17836">
    <property type="entry name" value="PglD_N"/>
    <property type="match status" value="1"/>
</dbReference>
<dbReference type="InterPro" id="IPR020019">
    <property type="entry name" value="AcTrfase_PglD-like"/>
</dbReference>
<evidence type="ECO:0000313" key="3">
    <source>
        <dbReference type="Proteomes" id="UP001597301"/>
    </source>
</evidence>
<dbReference type="InterPro" id="IPR050179">
    <property type="entry name" value="Trans_hexapeptide_repeat"/>
</dbReference>
<dbReference type="InterPro" id="IPR011004">
    <property type="entry name" value="Trimer_LpxA-like_sf"/>
</dbReference>
<evidence type="ECO:0000313" key="2">
    <source>
        <dbReference type="EMBL" id="MFD1707483.1"/>
    </source>
</evidence>
<protein>
    <submittedName>
        <fullName evidence="2">Acetyltransferase</fullName>
    </submittedName>
</protein>
<proteinExistence type="predicted"/>
<reference evidence="3" key="1">
    <citation type="journal article" date="2019" name="Int. J. Syst. Evol. Microbiol.">
        <title>The Global Catalogue of Microorganisms (GCM) 10K type strain sequencing project: providing services to taxonomists for standard genome sequencing and annotation.</title>
        <authorList>
            <consortium name="The Broad Institute Genomics Platform"/>
            <consortium name="The Broad Institute Genome Sequencing Center for Infectious Disease"/>
            <person name="Wu L."/>
            <person name="Ma J."/>
        </authorList>
    </citation>
    <scope>NUCLEOTIDE SEQUENCE [LARGE SCALE GENOMIC DNA]</scope>
    <source>
        <strain evidence="3">CGMCC 1.12295</strain>
    </source>
</reference>
<dbReference type="Gene3D" id="2.160.10.10">
    <property type="entry name" value="Hexapeptide repeat proteins"/>
    <property type="match status" value="1"/>
</dbReference>
<dbReference type="PANTHER" id="PTHR43300:SF7">
    <property type="entry name" value="UDP-N-ACETYLBACILLOSAMINE N-ACETYLTRANSFERASE"/>
    <property type="match status" value="1"/>
</dbReference>
<dbReference type="EMBL" id="JBHUEO010000034">
    <property type="protein sequence ID" value="MFD1707483.1"/>
    <property type="molecule type" value="Genomic_DNA"/>
</dbReference>
<dbReference type="PANTHER" id="PTHR43300">
    <property type="entry name" value="ACETYLTRANSFERASE"/>
    <property type="match status" value="1"/>
</dbReference>
<accession>A0ABW4KJX5</accession>
<dbReference type="InterPro" id="IPR041561">
    <property type="entry name" value="PglD_N"/>
</dbReference>
<evidence type="ECO:0000259" key="1">
    <source>
        <dbReference type="Pfam" id="PF17836"/>
    </source>
</evidence>
<dbReference type="CDD" id="cd03360">
    <property type="entry name" value="LbH_AT_putative"/>
    <property type="match status" value="1"/>
</dbReference>
<dbReference type="InterPro" id="IPR001451">
    <property type="entry name" value="Hexapep"/>
</dbReference>
<name>A0ABW4KJX5_9BACI</name>
<dbReference type="NCBIfam" id="TIGR03570">
    <property type="entry name" value="NeuD_NnaD"/>
    <property type="match status" value="1"/>
</dbReference>
<keyword evidence="3" id="KW-1185">Reference proteome</keyword>
<comment type="caution">
    <text evidence="2">The sequence shown here is derived from an EMBL/GenBank/DDBJ whole genome shotgun (WGS) entry which is preliminary data.</text>
</comment>
<dbReference type="Pfam" id="PF00132">
    <property type="entry name" value="Hexapep"/>
    <property type="match status" value="2"/>
</dbReference>
<gene>
    <name evidence="2" type="ORF">ACFSCZ_12185</name>
</gene>
<feature type="domain" description="PglD N-terminal" evidence="1">
    <location>
        <begin position="3"/>
        <end position="80"/>
    </location>
</feature>
<dbReference type="SUPFAM" id="SSF51161">
    <property type="entry name" value="Trimeric LpxA-like enzymes"/>
    <property type="match status" value="1"/>
</dbReference>
<dbReference type="Proteomes" id="UP001597301">
    <property type="component" value="Unassembled WGS sequence"/>
</dbReference>
<dbReference type="RefSeq" id="WP_380774202.1">
    <property type="nucleotide sequence ID" value="NZ_JBHUEO010000034.1"/>
</dbReference>
<dbReference type="Gene3D" id="3.40.50.20">
    <property type="match status" value="1"/>
</dbReference>
<sequence length="207" mass="22129">MKKIVIVGQGGHSKVITDIILAYNEYLIYAVLDDKFDKPIQKDHIIYGPISYAESLSKEQEIFFTIAIGDNGVRRKISRTLENIGAQFAILKHPTAVISRSAVIGRGSVIMPNCVINSDTIIGEHVIINSGAVIEHDNKINNYAHVSPRAVMAGNVYVGEGSQVGAGATIIPNTKIGSWSIVGAGATVIRDVPSNVTVVGVPAQIIK</sequence>